<dbReference type="GO" id="GO:0004674">
    <property type="term" value="F:protein serine/threonine kinase activity"/>
    <property type="evidence" value="ECO:0007669"/>
    <property type="project" value="UniProtKB-KW"/>
</dbReference>
<feature type="domain" description="Histidine kinase/HSP90-like ATPase" evidence="2">
    <location>
        <begin position="39"/>
        <end position="146"/>
    </location>
</feature>
<dbReference type="PANTHER" id="PTHR35526">
    <property type="entry name" value="ANTI-SIGMA-F FACTOR RSBW-RELATED"/>
    <property type="match status" value="1"/>
</dbReference>
<accession>A0A919CUW0</accession>
<reference evidence="3" key="1">
    <citation type="journal article" date="2014" name="Int. J. Syst. Evol. Microbiol.">
        <title>Complete genome sequence of Corynebacterium casei LMG S-19264T (=DSM 44701T), isolated from a smear-ripened cheese.</title>
        <authorList>
            <consortium name="US DOE Joint Genome Institute (JGI-PGF)"/>
            <person name="Walter F."/>
            <person name="Albersmeier A."/>
            <person name="Kalinowski J."/>
            <person name="Ruckert C."/>
        </authorList>
    </citation>
    <scope>NUCLEOTIDE SEQUENCE</scope>
    <source>
        <strain evidence="3">JCM 4654</strain>
    </source>
</reference>
<name>A0A919CUW0_9ACTN</name>
<dbReference type="Pfam" id="PF13581">
    <property type="entry name" value="HATPase_c_2"/>
    <property type="match status" value="1"/>
</dbReference>
<keyword evidence="1" id="KW-0723">Serine/threonine-protein kinase</keyword>
<protein>
    <submittedName>
        <fullName evidence="3">ATP-binding protein</fullName>
    </submittedName>
</protein>
<evidence type="ECO:0000256" key="1">
    <source>
        <dbReference type="ARBA" id="ARBA00022527"/>
    </source>
</evidence>
<dbReference type="PANTHER" id="PTHR35526:SF3">
    <property type="entry name" value="ANTI-SIGMA-F FACTOR RSBW"/>
    <property type="match status" value="1"/>
</dbReference>
<evidence type="ECO:0000313" key="4">
    <source>
        <dbReference type="Proteomes" id="UP000608955"/>
    </source>
</evidence>
<dbReference type="InterPro" id="IPR003594">
    <property type="entry name" value="HATPase_dom"/>
</dbReference>
<keyword evidence="3" id="KW-0067">ATP-binding</keyword>
<reference evidence="3" key="2">
    <citation type="submission" date="2020-09" db="EMBL/GenBank/DDBJ databases">
        <authorList>
            <person name="Sun Q."/>
            <person name="Ohkuma M."/>
        </authorList>
    </citation>
    <scope>NUCLEOTIDE SEQUENCE</scope>
    <source>
        <strain evidence="3">JCM 4654</strain>
    </source>
</reference>
<dbReference type="Gene3D" id="3.30.565.10">
    <property type="entry name" value="Histidine kinase-like ATPase, C-terminal domain"/>
    <property type="match status" value="1"/>
</dbReference>
<dbReference type="RefSeq" id="WP_190177347.1">
    <property type="nucleotide sequence ID" value="NZ_BMVF01000004.1"/>
</dbReference>
<dbReference type="EMBL" id="BMVF01000004">
    <property type="protein sequence ID" value="GHD87550.1"/>
    <property type="molecule type" value="Genomic_DNA"/>
</dbReference>
<dbReference type="InterPro" id="IPR036890">
    <property type="entry name" value="HATPase_C_sf"/>
</dbReference>
<keyword evidence="3" id="KW-0547">Nucleotide-binding</keyword>
<evidence type="ECO:0000313" key="3">
    <source>
        <dbReference type="EMBL" id="GHD87550.1"/>
    </source>
</evidence>
<dbReference type="SUPFAM" id="SSF55874">
    <property type="entry name" value="ATPase domain of HSP90 chaperone/DNA topoisomerase II/histidine kinase"/>
    <property type="match status" value="1"/>
</dbReference>
<comment type="caution">
    <text evidence="3">The sequence shown here is derived from an EMBL/GenBank/DDBJ whole genome shotgun (WGS) entry which is preliminary data.</text>
</comment>
<evidence type="ECO:0000259" key="2">
    <source>
        <dbReference type="Pfam" id="PF13581"/>
    </source>
</evidence>
<sequence length="154" mass="16332">MIIQLGQQAPGERERSRPAAALRYGATWVTGAARTADARRAVHAFLKRAARTAHTHITRRAEQDALLVVSELVTNALRHAPGPCGLVLELSADNARLGISVWDTSPALPRLYERDGARVGGHGLYLVHACSRALTATARPGGKQISAEVALGSA</sequence>
<dbReference type="InterPro" id="IPR050267">
    <property type="entry name" value="Anti-sigma-factor_SerPK"/>
</dbReference>
<dbReference type="AlphaFoldDB" id="A0A919CUW0"/>
<keyword evidence="1" id="KW-0808">Transferase</keyword>
<gene>
    <name evidence="3" type="ORF">GCM10010508_20120</name>
</gene>
<keyword evidence="1" id="KW-0418">Kinase</keyword>
<dbReference type="CDD" id="cd16936">
    <property type="entry name" value="HATPase_RsbW-like"/>
    <property type="match status" value="1"/>
</dbReference>
<keyword evidence="4" id="KW-1185">Reference proteome</keyword>
<dbReference type="GO" id="GO:0005524">
    <property type="term" value="F:ATP binding"/>
    <property type="evidence" value="ECO:0007669"/>
    <property type="project" value="UniProtKB-KW"/>
</dbReference>
<organism evidence="3 4">
    <name type="scientific">Streptomyces naganishii JCM 4654</name>
    <dbReference type="NCBI Taxonomy" id="1306179"/>
    <lineage>
        <taxon>Bacteria</taxon>
        <taxon>Bacillati</taxon>
        <taxon>Actinomycetota</taxon>
        <taxon>Actinomycetes</taxon>
        <taxon>Kitasatosporales</taxon>
        <taxon>Streptomycetaceae</taxon>
        <taxon>Streptomyces</taxon>
    </lineage>
</organism>
<dbReference type="Proteomes" id="UP000608955">
    <property type="component" value="Unassembled WGS sequence"/>
</dbReference>
<proteinExistence type="predicted"/>